<protein>
    <submittedName>
        <fullName evidence="1">Type IV pilus assembly protein PilV</fullName>
    </submittedName>
</protein>
<gene>
    <name evidence="1" type="ORF">SAMN02745664_101115</name>
</gene>
<dbReference type="AlphaFoldDB" id="A0A1N7DA22"/>
<dbReference type="InterPro" id="IPR012902">
    <property type="entry name" value="N_methyl_site"/>
</dbReference>
<organism evidence="1 2">
    <name type="scientific">Moraxella cuniculi DSM 21768</name>
    <dbReference type="NCBI Taxonomy" id="1122245"/>
    <lineage>
        <taxon>Bacteria</taxon>
        <taxon>Pseudomonadati</taxon>
        <taxon>Pseudomonadota</taxon>
        <taxon>Gammaproteobacteria</taxon>
        <taxon>Moraxellales</taxon>
        <taxon>Moraxellaceae</taxon>
        <taxon>Moraxella</taxon>
    </lineage>
</organism>
<proteinExistence type="predicted"/>
<reference evidence="2" key="1">
    <citation type="submission" date="2017-01" db="EMBL/GenBank/DDBJ databases">
        <authorList>
            <person name="Varghese N."/>
            <person name="Submissions S."/>
        </authorList>
    </citation>
    <scope>NUCLEOTIDE SEQUENCE [LARGE SCALE GENOMIC DNA]</scope>
    <source>
        <strain evidence="2">DSM 21768</strain>
    </source>
</reference>
<dbReference type="Pfam" id="PF07963">
    <property type="entry name" value="N_methyl"/>
    <property type="match status" value="1"/>
</dbReference>
<accession>A0A1N7DA22</accession>
<name>A0A1N7DA22_9GAMM</name>
<dbReference type="RefSeq" id="WP_076554290.1">
    <property type="nucleotide sequence ID" value="NZ_FTNU01000001.1"/>
</dbReference>
<evidence type="ECO:0000313" key="2">
    <source>
        <dbReference type="Proteomes" id="UP000187495"/>
    </source>
</evidence>
<dbReference type="EMBL" id="FTNU01000001">
    <property type="protein sequence ID" value="SIR72678.1"/>
    <property type="molecule type" value="Genomic_DNA"/>
</dbReference>
<evidence type="ECO:0000313" key="1">
    <source>
        <dbReference type="EMBL" id="SIR72678.1"/>
    </source>
</evidence>
<keyword evidence="2" id="KW-1185">Reference proteome</keyword>
<dbReference type="STRING" id="34061.B0189_00860"/>
<dbReference type="Proteomes" id="UP000187495">
    <property type="component" value="Unassembled WGS sequence"/>
</dbReference>
<sequence length="176" mass="18834">MSARIYQQIYKKSAGSSLLEMLMALLLLSVVALGLLLVQGRLLISSSSADLQAQAVQLISNDYHALRNFDDNQKRSYRLALSQIASSATTLQEYRRAAQAPRMDCYQGCSADAYAQSLAIQTANAAAQANVVITAITCPSGYCWVAMWGSAAFTGYDCQARLASTASADCLIMGGL</sequence>